<dbReference type="CDD" id="cd00090">
    <property type="entry name" value="HTH_ARSR"/>
    <property type="match status" value="1"/>
</dbReference>
<dbReference type="PANTHER" id="PTHR33154">
    <property type="entry name" value="TRANSCRIPTIONAL REGULATOR, ARSR FAMILY"/>
    <property type="match status" value="1"/>
</dbReference>
<comment type="caution">
    <text evidence="5">The sequence shown here is derived from an EMBL/GenBank/DDBJ whole genome shotgun (WGS) entry which is preliminary data.</text>
</comment>
<dbReference type="InterPro" id="IPR001845">
    <property type="entry name" value="HTH_ArsR_DNA-bd_dom"/>
</dbReference>
<dbReference type="EMBL" id="QUNO01000018">
    <property type="protein sequence ID" value="REH35150.1"/>
    <property type="molecule type" value="Genomic_DNA"/>
</dbReference>
<name>A0A3E0GYG8_9PSEU</name>
<gene>
    <name evidence="5" type="ORF">BCF44_11810</name>
</gene>
<protein>
    <submittedName>
        <fullName evidence="5">Helix-turn-helix protein</fullName>
    </submittedName>
</protein>
<evidence type="ECO:0000256" key="1">
    <source>
        <dbReference type="ARBA" id="ARBA00023015"/>
    </source>
</evidence>
<dbReference type="Pfam" id="PF12840">
    <property type="entry name" value="HTH_20"/>
    <property type="match status" value="1"/>
</dbReference>
<evidence type="ECO:0000259" key="4">
    <source>
        <dbReference type="SMART" id="SM00418"/>
    </source>
</evidence>
<dbReference type="SMART" id="SM00418">
    <property type="entry name" value="HTH_ARSR"/>
    <property type="match status" value="1"/>
</dbReference>
<evidence type="ECO:0000313" key="5">
    <source>
        <dbReference type="EMBL" id="REH35150.1"/>
    </source>
</evidence>
<dbReference type="GO" id="GO:0003677">
    <property type="term" value="F:DNA binding"/>
    <property type="evidence" value="ECO:0007669"/>
    <property type="project" value="UniProtKB-KW"/>
</dbReference>
<dbReference type="AlphaFoldDB" id="A0A3E0GYG8"/>
<dbReference type="RefSeq" id="WP_116179925.1">
    <property type="nucleotide sequence ID" value="NZ_CP144375.1"/>
</dbReference>
<dbReference type="InterPro" id="IPR051081">
    <property type="entry name" value="HTH_MetalResp_TranReg"/>
</dbReference>
<keyword evidence="2" id="KW-0238">DNA-binding</keyword>
<dbReference type="SUPFAM" id="SSF46785">
    <property type="entry name" value="Winged helix' DNA-binding domain"/>
    <property type="match status" value="1"/>
</dbReference>
<feature type="domain" description="HTH arsR-type" evidence="4">
    <location>
        <begin position="9"/>
        <end position="104"/>
    </location>
</feature>
<evidence type="ECO:0000313" key="6">
    <source>
        <dbReference type="Proteomes" id="UP000256269"/>
    </source>
</evidence>
<dbReference type="InterPro" id="IPR011991">
    <property type="entry name" value="ArsR-like_HTH"/>
</dbReference>
<keyword evidence="3" id="KW-0804">Transcription</keyword>
<reference evidence="5 6" key="1">
    <citation type="submission" date="2018-08" db="EMBL/GenBank/DDBJ databases">
        <title>Genomic Encyclopedia of Archaeal and Bacterial Type Strains, Phase II (KMG-II): from individual species to whole genera.</title>
        <authorList>
            <person name="Goeker M."/>
        </authorList>
    </citation>
    <scope>NUCLEOTIDE SEQUENCE [LARGE SCALE GENOMIC DNA]</scope>
    <source>
        <strain evidence="5 6">DSM 45791</strain>
    </source>
</reference>
<evidence type="ECO:0000256" key="3">
    <source>
        <dbReference type="ARBA" id="ARBA00023163"/>
    </source>
</evidence>
<evidence type="ECO:0000256" key="2">
    <source>
        <dbReference type="ARBA" id="ARBA00023125"/>
    </source>
</evidence>
<accession>A0A3E0GYG8</accession>
<dbReference type="InterPro" id="IPR036390">
    <property type="entry name" value="WH_DNA-bd_sf"/>
</dbReference>
<keyword evidence="6" id="KW-1185">Reference proteome</keyword>
<keyword evidence="1" id="KW-0805">Transcription regulation</keyword>
<sequence>MLTPVIESKVLAAMAHPLRRRLLDVLKVEGPATVSALAERTGQAVGNISHHMKVLAAAGLVDEAPELAGDRRERWWRIRAGSLSWSARDYTDDPAATAVAEAAESLNLDHHLSLVRAWQAGRESYPAAWQDAAFSTDAWLRLSPAELDEFREELIGLIVRWARREIPDDGQERDAVFTFAYGIPAKP</sequence>
<dbReference type="Gene3D" id="1.10.10.10">
    <property type="entry name" value="Winged helix-like DNA-binding domain superfamily/Winged helix DNA-binding domain"/>
    <property type="match status" value="1"/>
</dbReference>
<dbReference type="InterPro" id="IPR036388">
    <property type="entry name" value="WH-like_DNA-bd_sf"/>
</dbReference>
<dbReference type="PANTHER" id="PTHR33154:SF15">
    <property type="entry name" value="REGULATORY PROTEIN ARSR"/>
    <property type="match status" value="1"/>
</dbReference>
<dbReference type="GO" id="GO:0003700">
    <property type="term" value="F:DNA-binding transcription factor activity"/>
    <property type="evidence" value="ECO:0007669"/>
    <property type="project" value="InterPro"/>
</dbReference>
<dbReference type="Proteomes" id="UP000256269">
    <property type="component" value="Unassembled WGS sequence"/>
</dbReference>
<proteinExistence type="predicted"/>
<dbReference type="OrthoDB" id="7945987at2"/>
<organism evidence="5 6">
    <name type="scientific">Kutzneria buriramensis</name>
    <dbReference type="NCBI Taxonomy" id="1045776"/>
    <lineage>
        <taxon>Bacteria</taxon>
        <taxon>Bacillati</taxon>
        <taxon>Actinomycetota</taxon>
        <taxon>Actinomycetes</taxon>
        <taxon>Pseudonocardiales</taxon>
        <taxon>Pseudonocardiaceae</taxon>
        <taxon>Kutzneria</taxon>
    </lineage>
</organism>